<organism evidence="2 3">
    <name type="scientific">Butyricicoccus faecihominis</name>
    <dbReference type="NCBI Taxonomy" id="1712515"/>
    <lineage>
        <taxon>Bacteria</taxon>
        <taxon>Bacillati</taxon>
        <taxon>Bacillota</taxon>
        <taxon>Clostridia</taxon>
        <taxon>Eubacteriales</taxon>
        <taxon>Butyricicoccaceae</taxon>
        <taxon>Butyricicoccus</taxon>
    </lineage>
</organism>
<reference evidence="2 3" key="1">
    <citation type="submission" date="2020-06" db="EMBL/GenBank/DDBJ databases">
        <title>Characterization of fructooligosaccharide metabolism and fructooligosaccharide-degrading enzymes in human commensal butyrate producers.</title>
        <authorList>
            <person name="Tanno H."/>
            <person name="Fujii T."/>
            <person name="Hirano K."/>
            <person name="Maeno S."/>
            <person name="Tonozuka T."/>
            <person name="Sakamoto M."/>
            <person name="Ohkuma M."/>
            <person name="Tochio T."/>
            <person name="Endo A."/>
        </authorList>
    </citation>
    <scope>NUCLEOTIDE SEQUENCE [LARGE SCALE GENOMIC DNA]</scope>
    <source>
        <strain evidence="2 3">JCM 31056</strain>
    </source>
</reference>
<protein>
    <submittedName>
        <fullName evidence="2">Uncharacterized protein</fullName>
    </submittedName>
</protein>
<evidence type="ECO:0000313" key="3">
    <source>
        <dbReference type="Proteomes" id="UP000620147"/>
    </source>
</evidence>
<keyword evidence="1" id="KW-0472">Membrane</keyword>
<proteinExistence type="predicted"/>
<feature type="transmembrane region" description="Helical" evidence="1">
    <location>
        <begin position="26"/>
        <end position="48"/>
    </location>
</feature>
<sequence length="58" mass="6510">MYRDLTKGSIAKGLIWFALAGPVGEVGIRIVIPIGWFLADFVGCGYYLRRRRALLPQN</sequence>
<comment type="caution">
    <text evidence="2">The sequence shown here is derived from an EMBL/GenBank/DDBJ whole genome shotgun (WGS) entry which is preliminary data.</text>
</comment>
<name>A0ABQ1DZU2_9FIRM</name>
<dbReference type="RefSeq" id="WP_158578246.1">
    <property type="nucleotide sequence ID" value="NZ_BLYJ01000015.1"/>
</dbReference>
<keyword evidence="3" id="KW-1185">Reference proteome</keyword>
<keyword evidence="1" id="KW-0812">Transmembrane</keyword>
<dbReference type="EMBL" id="BLYJ01000015">
    <property type="protein sequence ID" value="GFO88231.1"/>
    <property type="molecule type" value="Genomic_DNA"/>
</dbReference>
<evidence type="ECO:0000256" key="1">
    <source>
        <dbReference type="SAM" id="Phobius"/>
    </source>
</evidence>
<accession>A0ABQ1DZU2</accession>
<dbReference type="Proteomes" id="UP000620147">
    <property type="component" value="Unassembled WGS sequence"/>
</dbReference>
<gene>
    <name evidence="2" type="ORF">BUFA31_13950</name>
</gene>
<keyword evidence="1" id="KW-1133">Transmembrane helix</keyword>
<evidence type="ECO:0000313" key="2">
    <source>
        <dbReference type="EMBL" id="GFO88231.1"/>
    </source>
</evidence>